<protein>
    <submittedName>
        <fullName evidence="5">Helix-turn-helix transcriptional regulator</fullName>
    </submittedName>
</protein>
<keyword evidence="2" id="KW-0238">DNA-binding</keyword>
<sequence>MELPQPVSIIDYHQVNAANALLPQPSILSSSGWSDIHLELYQQPKFEIAEHQHTMHVIACGLSYPYVEQNISGSSGERWLDGKLSKETRNSGDIAIIPANIPHRCNWNTSVQFMVLAIEPILLKNIGQDWVNPDGIELIPQFMSKPDALIHSIFLTLKDELESDRIGGQLLVDSLKTVLAIHLLRNYCAASPRLSSYSDGLSSAKLALIIDYINEHLHQDLTLTEIAAIAQISPYHFLRLFKQSMGITPHQYILHSRINKAKYLLQHSKLSIAEIAVKVGFCDQSHLTRYFKRMLGMTPKQFLQA</sequence>
<dbReference type="RefSeq" id="WP_193930848.1">
    <property type="nucleotide sequence ID" value="NZ_CAWPMZ010000128.1"/>
</dbReference>
<comment type="caution">
    <text evidence="5">The sequence shown here is derived from an EMBL/GenBank/DDBJ whole genome shotgun (WGS) entry which is preliminary data.</text>
</comment>
<reference evidence="5 6" key="1">
    <citation type="submission" date="2020-10" db="EMBL/GenBank/DDBJ databases">
        <authorList>
            <person name="Castelo-Branco R."/>
            <person name="Eusebio N."/>
            <person name="Adriana R."/>
            <person name="Vieira A."/>
            <person name="Brugerolle De Fraissinette N."/>
            <person name="Rezende De Castro R."/>
            <person name="Schneider M.P."/>
            <person name="Vasconcelos V."/>
            <person name="Leao P.N."/>
        </authorList>
    </citation>
    <scope>NUCLEOTIDE SEQUENCE [LARGE SCALE GENOMIC DNA]</scope>
    <source>
        <strain evidence="5 6">LEGE 06123</strain>
    </source>
</reference>
<evidence type="ECO:0000256" key="1">
    <source>
        <dbReference type="ARBA" id="ARBA00023015"/>
    </source>
</evidence>
<keyword evidence="6" id="KW-1185">Reference proteome</keyword>
<evidence type="ECO:0000256" key="2">
    <source>
        <dbReference type="ARBA" id="ARBA00023125"/>
    </source>
</evidence>
<name>A0ABR9UMY0_9CHRO</name>
<dbReference type="Gene3D" id="1.10.10.60">
    <property type="entry name" value="Homeodomain-like"/>
    <property type="match status" value="2"/>
</dbReference>
<dbReference type="EMBL" id="JADEWN010000007">
    <property type="protein sequence ID" value="MBE9189614.1"/>
    <property type="molecule type" value="Genomic_DNA"/>
</dbReference>
<evidence type="ECO:0000259" key="4">
    <source>
        <dbReference type="PROSITE" id="PS01124"/>
    </source>
</evidence>
<evidence type="ECO:0000313" key="5">
    <source>
        <dbReference type="EMBL" id="MBE9189614.1"/>
    </source>
</evidence>
<gene>
    <name evidence="5" type="ORF">IQ230_04380</name>
</gene>
<dbReference type="Pfam" id="PF12833">
    <property type="entry name" value="HTH_18"/>
    <property type="match status" value="1"/>
</dbReference>
<evidence type="ECO:0000256" key="3">
    <source>
        <dbReference type="ARBA" id="ARBA00023163"/>
    </source>
</evidence>
<accession>A0ABR9UMY0</accession>
<dbReference type="SUPFAM" id="SSF46689">
    <property type="entry name" value="Homeodomain-like"/>
    <property type="match status" value="2"/>
</dbReference>
<feature type="domain" description="HTH araC/xylS-type" evidence="4">
    <location>
        <begin position="207"/>
        <end position="305"/>
    </location>
</feature>
<dbReference type="InterPro" id="IPR018062">
    <property type="entry name" value="HTH_AraC-typ_CS"/>
</dbReference>
<dbReference type="Proteomes" id="UP000651156">
    <property type="component" value="Unassembled WGS sequence"/>
</dbReference>
<dbReference type="InterPro" id="IPR018060">
    <property type="entry name" value="HTH_AraC"/>
</dbReference>
<dbReference type="SMART" id="SM00342">
    <property type="entry name" value="HTH_ARAC"/>
    <property type="match status" value="1"/>
</dbReference>
<evidence type="ECO:0000313" key="6">
    <source>
        <dbReference type="Proteomes" id="UP000651156"/>
    </source>
</evidence>
<organism evidence="5 6">
    <name type="scientific">Gloeocapsopsis crepidinum LEGE 06123</name>
    <dbReference type="NCBI Taxonomy" id="588587"/>
    <lineage>
        <taxon>Bacteria</taxon>
        <taxon>Bacillati</taxon>
        <taxon>Cyanobacteriota</taxon>
        <taxon>Cyanophyceae</taxon>
        <taxon>Oscillatoriophycideae</taxon>
        <taxon>Chroococcales</taxon>
        <taxon>Chroococcaceae</taxon>
        <taxon>Gloeocapsopsis</taxon>
    </lineage>
</organism>
<dbReference type="InterPro" id="IPR050204">
    <property type="entry name" value="AraC_XylS_family_regulators"/>
</dbReference>
<dbReference type="PANTHER" id="PTHR46796:SF6">
    <property type="entry name" value="ARAC SUBFAMILY"/>
    <property type="match status" value="1"/>
</dbReference>
<dbReference type="PANTHER" id="PTHR46796">
    <property type="entry name" value="HTH-TYPE TRANSCRIPTIONAL ACTIVATOR RHAS-RELATED"/>
    <property type="match status" value="1"/>
</dbReference>
<dbReference type="PROSITE" id="PS01124">
    <property type="entry name" value="HTH_ARAC_FAMILY_2"/>
    <property type="match status" value="1"/>
</dbReference>
<proteinExistence type="predicted"/>
<dbReference type="PROSITE" id="PS00041">
    <property type="entry name" value="HTH_ARAC_FAMILY_1"/>
    <property type="match status" value="1"/>
</dbReference>
<keyword evidence="3" id="KW-0804">Transcription</keyword>
<keyword evidence="1" id="KW-0805">Transcription regulation</keyword>
<dbReference type="InterPro" id="IPR009057">
    <property type="entry name" value="Homeodomain-like_sf"/>
</dbReference>